<proteinExistence type="predicted"/>
<dbReference type="Proteomes" id="UP001596091">
    <property type="component" value="Unassembled WGS sequence"/>
</dbReference>
<dbReference type="RefSeq" id="WP_263337642.1">
    <property type="nucleotide sequence ID" value="NZ_JAGSYH010000004.1"/>
</dbReference>
<gene>
    <name evidence="1" type="ORF">ACFPT7_06210</name>
</gene>
<keyword evidence="2" id="KW-1185">Reference proteome</keyword>
<comment type="caution">
    <text evidence="1">The sequence shown here is derived from an EMBL/GenBank/DDBJ whole genome shotgun (WGS) entry which is preliminary data.</text>
</comment>
<evidence type="ECO:0000313" key="1">
    <source>
        <dbReference type="EMBL" id="MFC5861879.1"/>
    </source>
</evidence>
<sequence>MAETGGYCSIRKSDWGDRLEFHFEQGDCGGDRGHCSDNTNNMHWERWSGVTPEDLTHEGAHVDARMKADAGEVRCVGTVHDGELHGDPSFTPNEDFVRRMQTMGFDGLNEDRLRTYVFLDVSLDWVKGMQDAKVSGMTSEKLIPLRALKVDPAYVRGMAECGYPELEADKLVSMKAVGVSPEKVKAVRAMGFSPTKEELIQMAVFKIDAPFVERMKERGFKNPTISQLVKIKIFKLDE</sequence>
<accession>A0ABW1ECZ9</accession>
<protein>
    <recommendedName>
        <fullName evidence="3">DUF4332 domain-containing protein</fullName>
    </recommendedName>
</protein>
<evidence type="ECO:0008006" key="3">
    <source>
        <dbReference type="Google" id="ProtNLM"/>
    </source>
</evidence>
<dbReference type="EMBL" id="JBHSPH010000002">
    <property type="protein sequence ID" value="MFC5861879.1"/>
    <property type="molecule type" value="Genomic_DNA"/>
</dbReference>
<organism evidence="1 2">
    <name type="scientific">Acidicapsa dinghuensis</name>
    <dbReference type="NCBI Taxonomy" id="2218256"/>
    <lineage>
        <taxon>Bacteria</taxon>
        <taxon>Pseudomonadati</taxon>
        <taxon>Acidobacteriota</taxon>
        <taxon>Terriglobia</taxon>
        <taxon>Terriglobales</taxon>
        <taxon>Acidobacteriaceae</taxon>
        <taxon>Acidicapsa</taxon>
    </lineage>
</organism>
<name>A0ABW1ECZ9_9BACT</name>
<evidence type="ECO:0000313" key="2">
    <source>
        <dbReference type="Proteomes" id="UP001596091"/>
    </source>
</evidence>
<reference evidence="2" key="1">
    <citation type="journal article" date="2019" name="Int. J. Syst. Evol. Microbiol.">
        <title>The Global Catalogue of Microorganisms (GCM) 10K type strain sequencing project: providing services to taxonomists for standard genome sequencing and annotation.</title>
        <authorList>
            <consortium name="The Broad Institute Genomics Platform"/>
            <consortium name="The Broad Institute Genome Sequencing Center for Infectious Disease"/>
            <person name="Wu L."/>
            <person name="Ma J."/>
        </authorList>
    </citation>
    <scope>NUCLEOTIDE SEQUENCE [LARGE SCALE GENOMIC DNA]</scope>
    <source>
        <strain evidence="2">JCM 4087</strain>
    </source>
</reference>